<dbReference type="Pfam" id="PF00027">
    <property type="entry name" value="cNMP_binding"/>
    <property type="match status" value="1"/>
</dbReference>
<dbReference type="InterPro" id="IPR050397">
    <property type="entry name" value="Env_Response_Regulators"/>
</dbReference>
<dbReference type="Pfam" id="PF13545">
    <property type="entry name" value="HTH_Crp_2"/>
    <property type="match status" value="1"/>
</dbReference>
<dbReference type="RefSeq" id="WP_238073517.1">
    <property type="nucleotide sequence ID" value="NZ_JAKNJB010000007.1"/>
</dbReference>
<name>A0ABS9M6V7_9FIRM</name>
<evidence type="ECO:0000313" key="7">
    <source>
        <dbReference type="Proteomes" id="UP001200313"/>
    </source>
</evidence>
<evidence type="ECO:0000256" key="1">
    <source>
        <dbReference type="ARBA" id="ARBA00023015"/>
    </source>
</evidence>
<evidence type="ECO:0000313" key="6">
    <source>
        <dbReference type="EMBL" id="MCG4526531.1"/>
    </source>
</evidence>
<feature type="domain" description="HTH crp-type" evidence="5">
    <location>
        <begin position="152"/>
        <end position="225"/>
    </location>
</feature>
<keyword evidence="3" id="KW-0804">Transcription</keyword>
<feature type="domain" description="Cyclic nucleotide-binding" evidence="4">
    <location>
        <begin position="39"/>
        <end position="138"/>
    </location>
</feature>
<evidence type="ECO:0000256" key="3">
    <source>
        <dbReference type="ARBA" id="ARBA00023163"/>
    </source>
</evidence>
<dbReference type="Proteomes" id="UP001200313">
    <property type="component" value="Unassembled WGS sequence"/>
</dbReference>
<evidence type="ECO:0000259" key="4">
    <source>
        <dbReference type="PROSITE" id="PS50042"/>
    </source>
</evidence>
<dbReference type="Gene3D" id="2.60.120.10">
    <property type="entry name" value="Jelly Rolls"/>
    <property type="match status" value="1"/>
</dbReference>
<dbReference type="PANTHER" id="PTHR24567">
    <property type="entry name" value="CRP FAMILY TRANSCRIPTIONAL REGULATORY PROTEIN"/>
    <property type="match status" value="1"/>
</dbReference>
<dbReference type="CDD" id="cd00038">
    <property type="entry name" value="CAP_ED"/>
    <property type="match status" value="1"/>
</dbReference>
<dbReference type="EMBL" id="JAKNJB010000007">
    <property type="protein sequence ID" value="MCG4526531.1"/>
    <property type="molecule type" value="Genomic_DNA"/>
</dbReference>
<dbReference type="SUPFAM" id="SSF46785">
    <property type="entry name" value="Winged helix' DNA-binding domain"/>
    <property type="match status" value="1"/>
</dbReference>
<dbReference type="SMART" id="SM00419">
    <property type="entry name" value="HTH_CRP"/>
    <property type="match status" value="1"/>
</dbReference>
<dbReference type="InterPro" id="IPR000595">
    <property type="entry name" value="cNMP-bd_dom"/>
</dbReference>
<dbReference type="InterPro" id="IPR014710">
    <property type="entry name" value="RmlC-like_jellyroll"/>
</dbReference>
<sequence length="237" mass="26392">MVADINIDSYDWGNVNSPWIGAEPHIWNLLTQGRPVLQYPAKSVVFSQGDPYRDAFIIMSGRVRHSIFSEVGQEKQLYIACPGAMIGEISCILSKPHSMTATAIVPTGLIKIPSKELQRLFHSDPMLADLMLQYEARRAQMLIVQQASLSFDTAEIRIAKHLLCLCDTYGTVRPDGIRIGIRFTCSDIAGIVGTSRVTANNTLLDFQKQGVLKKEGSSYHITDIHRLIDLAEETIDF</sequence>
<evidence type="ECO:0000259" key="5">
    <source>
        <dbReference type="PROSITE" id="PS51063"/>
    </source>
</evidence>
<reference evidence="6 7" key="1">
    <citation type="submission" date="2022-01" db="EMBL/GenBank/DDBJ databases">
        <title>Collection of gut derived symbiotic bacterial strains cultured from healthy donors.</title>
        <authorList>
            <person name="Lin H."/>
            <person name="Kohout C."/>
            <person name="Waligurski E."/>
            <person name="Pamer E.G."/>
        </authorList>
    </citation>
    <scope>NUCLEOTIDE SEQUENCE [LARGE SCALE GENOMIC DNA]</scope>
    <source>
        <strain evidence="6 7">DFI.3.7</strain>
    </source>
</reference>
<dbReference type="PROSITE" id="PS50042">
    <property type="entry name" value="CNMP_BINDING_3"/>
    <property type="match status" value="1"/>
</dbReference>
<dbReference type="InterPro" id="IPR018490">
    <property type="entry name" value="cNMP-bd_dom_sf"/>
</dbReference>
<keyword evidence="2" id="KW-0238">DNA-binding</keyword>
<gene>
    <name evidence="6" type="ORF">L0P79_05485</name>
</gene>
<evidence type="ECO:0000256" key="2">
    <source>
        <dbReference type="ARBA" id="ARBA00023125"/>
    </source>
</evidence>
<dbReference type="InterPro" id="IPR012318">
    <property type="entry name" value="HTH_CRP"/>
</dbReference>
<comment type="caution">
    <text evidence="6">The sequence shown here is derived from an EMBL/GenBank/DDBJ whole genome shotgun (WGS) entry which is preliminary data.</text>
</comment>
<dbReference type="SMART" id="SM00100">
    <property type="entry name" value="cNMP"/>
    <property type="match status" value="1"/>
</dbReference>
<accession>A0ABS9M6V7</accession>
<dbReference type="InterPro" id="IPR036390">
    <property type="entry name" value="WH_DNA-bd_sf"/>
</dbReference>
<dbReference type="SUPFAM" id="SSF51206">
    <property type="entry name" value="cAMP-binding domain-like"/>
    <property type="match status" value="1"/>
</dbReference>
<protein>
    <submittedName>
        <fullName evidence="6">Crp/Fnr family transcriptional regulator</fullName>
    </submittedName>
</protein>
<organism evidence="6 7">
    <name type="scientific">Intestinimonas massiliensis</name>
    <name type="common">ex Afouda et al. 2020</name>
    <dbReference type="NCBI Taxonomy" id="1673721"/>
    <lineage>
        <taxon>Bacteria</taxon>
        <taxon>Bacillati</taxon>
        <taxon>Bacillota</taxon>
        <taxon>Clostridia</taxon>
        <taxon>Eubacteriales</taxon>
        <taxon>Intestinimonas</taxon>
    </lineage>
</organism>
<proteinExistence type="predicted"/>
<dbReference type="PANTHER" id="PTHR24567:SF74">
    <property type="entry name" value="HTH-TYPE TRANSCRIPTIONAL REGULATOR ARCR"/>
    <property type="match status" value="1"/>
</dbReference>
<keyword evidence="7" id="KW-1185">Reference proteome</keyword>
<keyword evidence="1" id="KW-0805">Transcription regulation</keyword>
<dbReference type="PROSITE" id="PS51063">
    <property type="entry name" value="HTH_CRP_2"/>
    <property type="match status" value="1"/>
</dbReference>